<gene>
    <name evidence="1" type="ORF">S03H2_38230</name>
</gene>
<sequence length="62" mass="7204">GGQAFIKNDIVIGVFFEYDDCILPFLKSFEKIEHHGEIYNVPHPVDGYLTTMYGNWRVPSRE</sequence>
<accession>X1G9P7</accession>
<evidence type="ECO:0000313" key="1">
    <source>
        <dbReference type="EMBL" id="GAH54636.1"/>
    </source>
</evidence>
<dbReference type="EMBL" id="BARU01023569">
    <property type="protein sequence ID" value="GAH54636.1"/>
    <property type="molecule type" value="Genomic_DNA"/>
</dbReference>
<proteinExistence type="predicted"/>
<protein>
    <submittedName>
        <fullName evidence="1">Uncharacterized protein</fullName>
    </submittedName>
</protein>
<name>X1G9P7_9ZZZZ</name>
<comment type="caution">
    <text evidence="1">The sequence shown here is derived from an EMBL/GenBank/DDBJ whole genome shotgun (WGS) entry which is preliminary data.</text>
</comment>
<reference evidence="1" key="1">
    <citation type="journal article" date="2014" name="Front. Microbiol.">
        <title>High frequency of phylogenetically diverse reductive dehalogenase-homologous genes in deep subseafloor sedimentary metagenomes.</title>
        <authorList>
            <person name="Kawai M."/>
            <person name="Futagami T."/>
            <person name="Toyoda A."/>
            <person name="Takaki Y."/>
            <person name="Nishi S."/>
            <person name="Hori S."/>
            <person name="Arai W."/>
            <person name="Tsubouchi T."/>
            <person name="Morono Y."/>
            <person name="Uchiyama I."/>
            <person name="Ito T."/>
            <person name="Fujiyama A."/>
            <person name="Inagaki F."/>
            <person name="Takami H."/>
        </authorList>
    </citation>
    <scope>NUCLEOTIDE SEQUENCE</scope>
    <source>
        <strain evidence="1">Expedition CK06-06</strain>
    </source>
</reference>
<dbReference type="AlphaFoldDB" id="X1G9P7"/>
<organism evidence="1">
    <name type="scientific">marine sediment metagenome</name>
    <dbReference type="NCBI Taxonomy" id="412755"/>
    <lineage>
        <taxon>unclassified sequences</taxon>
        <taxon>metagenomes</taxon>
        <taxon>ecological metagenomes</taxon>
    </lineage>
</organism>
<feature type="non-terminal residue" evidence="1">
    <location>
        <position position="1"/>
    </location>
</feature>